<evidence type="ECO:0000256" key="2">
    <source>
        <dbReference type="SAM" id="MobiDB-lite"/>
    </source>
</evidence>
<dbReference type="InterPro" id="IPR029063">
    <property type="entry name" value="SAM-dependent_MTases_sf"/>
</dbReference>
<dbReference type="EMBL" id="JAVDUM010000007">
    <property type="protein sequence ID" value="MDR6867338.1"/>
    <property type="molecule type" value="Genomic_DNA"/>
</dbReference>
<evidence type="ECO:0000256" key="1">
    <source>
        <dbReference type="ARBA" id="ARBA00023115"/>
    </source>
</evidence>
<evidence type="ECO:0000313" key="4">
    <source>
        <dbReference type="Proteomes" id="UP001259347"/>
    </source>
</evidence>
<keyword evidence="4" id="KW-1185">Reference proteome</keyword>
<proteinExistence type="predicted"/>
<evidence type="ECO:0000313" key="3">
    <source>
        <dbReference type="EMBL" id="MDR6867338.1"/>
    </source>
</evidence>
<feature type="region of interest" description="Disordered" evidence="2">
    <location>
        <begin position="1"/>
        <end position="23"/>
    </location>
</feature>
<accession>A0ABU1SEI9</accession>
<sequence length="288" mass="30263">MGRVRGKSVEHPSARLSSGSIARVTPAEHGGGYELLIDDTPQSHVDLEDPTHLHFEYVVRMGAVIDTMREPSTPVTAVHLGAGGMTIPRYVAATRPGSRQQVIELEAPLVELVREQLPLPRGASIRVRIGDAREGIRRLPPAMTGAVDLIVADVYSGAQTPAHLTSVEFYRELAGLLTGSGVLLVNVADGPGLAFARRQVATIAAVLPEVAVLADAQILKGRRFGNLVLAASATPLPADALPRMLAAGPHPAKIAQGAEVAAFARDATIVTDATASDSPRPDASVFLR</sequence>
<gene>
    <name evidence="3" type="ORF">J2Y69_001939</name>
</gene>
<dbReference type="RefSeq" id="WP_310020031.1">
    <property type="nucleotide sequence ID" value="NZ_JAVDUM010000007.1"/>
</dbReference>
<reference evidence="3 4" key="1">
    <citation type="submission" date="2023-07" db="EMBL/GenBank/DDBJ databases">
        <title>Sorghum-associated microbial communities from plants grown in Nebraska, USA.</title>
        <authorList>
            <person name="Schachtman D."/>
        </authorList>
    </citation>
    <scope>NUCLEOTIDE SEQUENCE [LARGE SCALE GENOMIC DNA]</scope>
    <source>
        <strain evidence="3 4">2980</strain>
    </source>
</reference>
<dbReference type="PANTHER" id="PTHR43317">
    <property type="entry name" value="THERMOSPERMINE SYNTHASE ACAULIS5"/>
    <property type="match status" value="1"/>
</dbReference>
<dbReference type="NCBIfam" id="NF037959">
    <property type="entry name" value="MFS_SpdSyn"/>
    <property type="match status" value="1"/>
</dbReference>
<organism evidence="3 4">
    <name type="scientific">Microbacterium resistens</name>
    <dbReference type="NCBI Taxonomy" id="156977"/>
    <lineage>
        <taxon>Bacteria</taxon>
        <taxon>Bacillati</taxon>
        <taxon>Actinomycetota</taxon>
        <taxon>Actinomycetes</taxon>
        <taxon>Micrococcales</taxon>
        <taxon>Microbacteriaceae</taxon>
        <taxon>Microbacterium</taxon>
    </lineage>
</organism>
<dbReference type="PANTHER" id="PTHR43317:SF1">
    <property type="entry name" value="THERMOSPERMINE SYNTHASE ACAULIS5"/>
    <property type="match status" value="1"/>
</dbReference>
<keyword evidence="1" id="KW-0620">Polyamine biosynthesis</keyword>
<dbReference type="SUPFAM" id="SSF53335">
    <property type="entry name" value="S-adenosyl-L-methionine-dependent methyltransferases"/>
    <property type="match status" value="1"/>
</dbReference>
<name>A0ABU1SEI9_9MICO</name>
<dbReference type="Gene3D" id="3.40.50.150">
    <property type="entry name" value="Vaccinia Virus protein VP39"/>
    <property type="match status" value="1"/>
</dbReference>
<dbReference type="Proteomes" id="UP001259347">
    <property type="component" value="Unassembled WGS sequence"/>
</dbReference>
<comment type="caution">
    <text evidence="3">The sequence shown here is derived from an EMBL/GenBank/DDBJ whole genome shotgun (WGS) entry which is preliminary data.</text>
</comment>
<protein>
    <submittedName>
        <fullName evidence="3">Spermidine synthase</fullName>
    </submittedName>
</protein>